<feature type="compositionally biased region" description="Basic and acidic residues" evidence="6">
    <location>
        <begin position="37"/>
        <end position="49"/>
    </location>
</feature>
<feature type="compositionally biased region" description="Basic residues" evidence="6">
    <location>
        <begin position="26"/>
        <end position="36"/>
    </location>
</feature>
<keyword evidence="3" id="KW-0677">Repeat</keyword>
<keyword evidence="8" id="KW-1185">Reference proteome</keyword>
<name>A0A0L0NF37_TOLOC</name>
<comment type="caution">
    <text evidence="7">The sequence shown here is derived from an EMBL/GenBank/DDBJ whole genome shotgun (WGS) entry which is preliminary data.</text>
</comment>
<evidence type="ECO:0000256" key="6">
    <source>
        <dbReference type="SAM" id="MobiDB-lite"/>
    </source>
</evidence>
<keyword evidence="4" id="KW-0040">ANK repeat</keyword>
<keyword evidence="2" id="KW-0597">Phosphoprotein</keyword>
<dbReference type="AlphaFoldDB" id="A0A0L0NF37"/>
<evidence type="ECO:0000256" key="1">
    <source>
        <dbReference type="ARBA" id="ARBA00004123"/>
    </source>
</evidence>
<keyword evidence="5" id="KW-0539">Nucleus</keyword>
<gene>
    <name evidence="7" type="ORF">TOPH_03250</name>
</gene>
<protein>
    <recommendedName>
        <fullName evidence="9">NF-kappa-B inhibitor-like protein 1</fullName>
    </recommendedName>
</protein>
<dbReference type="OrthoDB" id="412109at2759"/>
<dbReference type="PANTHER" id="PTHR15263:SF1">
    <property type="entry name" value="NF-KAPPA-B INHIBITOR-LIKE PROTEIN 1"/>
    <property type="match status" value="1"/>
</dbReference>
<dbReference type="EMBL" id="LFRF01000006">
    <property type="protein sequence ID" value="KND92380.1"/>
    <property type="molecule type" value="Genomic_DNA"/>
</dbReference>
<feature type="compositionally biased region" description="Basic residues" evidence="6">
    <location>
        <begin position="72"/>
        <end position="89"/>
    </location>
</feature>
<evidence type="ECO:0008006" key="9">
    <source>
        <dbReference type="Google" id="ProtNLM"/>
    </source>
</evidence>
<proteinExistence type="predicted"/>
<dbReference type="Proteomes" id="UP000036947">
    <property type="component" value="Unassembled WGS sequence"/>
</dbReference>
<dbReference type="GO" id="GO:0005634">
    <property type="term" value="C:nucleus"/>
    <property type="evidence" value="ECO:0007669"/>
    <property type="project" value="UniProtKB-SubCell"/>
</dbReference>
<dbReference type="PANTHER" id="PTHR15263">
    <property type="entry name" value="I-KAPPA-B-LIKE PROTEIN IKBL"/>
    <property type="match status" value="1"/>
</dbReference>
<feature type="compositionally biased region" description="Basic and acidic residues" evidence="6">
    <location>
        <begin position="57"/>
        <end position="70"/>
    </location>
</feature>
<sequence length="367" mass="43624">MSDSPPSPKRRHILSSINPDGPVESRRRRRSRRRSRSRDDDKREWERPAKAQSAPSAERKPKDDGTDPLRPRSTRLKLKKHGPHRRSRSRSPSPTRDDDGDEAFTHSTGRRHRHRHRHRQRYRSPTPPNIHEPPPLDPDAAFRESLFDAMADDEAASYWEHVYGQPIHVYPKEKVGPEGELERMTDEEYAAHVRQRMFEKTHAGLIEEKARREERRKQKEAEDRERRKVQDEHQRRSRKLQEEMERSLRRGEQRKQRKGWAELWENYTKVWAAWDGDLTTLPWPIKDGGRKDINEIDVQTFFVQGLDLEAIGESAFVAKLKEERVRWHPDKIQQRLGGRVDDEVMRDVTARFQIIDRLWGERRTNKA</sequence>
<dbReference type="STRING" id="1163406.A0A0L0NF37"/>
<feature type="region of interest" description="Disordered" evidence="6">
    <location>
        <begin position="1"/>
        <end position="143"/>
    </location>
</feature>
<reference evidence="7 8" key="1">
    <citation type="journal article" date="2015" name="BMC Genomics">
        <title>The genome of the truffle-parasite Tolypocladium ophioglossoides and the evolution of antifungal peptaibiotics.</title>
        <authorList>
            <person name="Quandt C.A."/>
            <person name="Bushley K.E."/>
            <person name="Spatafora J.W."/>
        </authorList>
    </citation>
    <scope>NUCLEOTIDE SEQUENCE [LARGE SCALE GENOMIC DNA]</scope>
    <source>
        <strain evidence="7 8">CBS 100239</strain>
    </source>
</reference>
<organism evidence="7 8">
    <name type="scientific">Tolypocladium ophioglossoides (strain CBS 100239)</name>
    <name type="common">Snaketongue truffleclub</name>
    <name type="synonym">Elaphocordyceps ophioglossoides</name>
    <dbReference type="NCBI Taxonomy" id="1163406"/>
    <lineage>
        <taxon>Eukaryota</taxon>
        <taxon>Fungi</taxon>
        <taxon>Dikarya</taxon>
        <taxon>Ascomycota</taxon>
        <taxon>Pezizomycotina</taxon>
        <taxon>Sordariomycetes</taxon>
        <taxon>Hypocreomycetidae</taxon>
        <taxon>Hypocreales</taxon>
        <taxon>Ophiocordycipitaceae</taxon>
        <taxon>Tolypocladium</taxon>
    </lineage>
</organism>
<evidence type="ECO:0000256" key="5">
    <source>
        <dbReference type="ARBA" id="ARBA00023242"/>
    </source>
</evidence>
<dbReference type="InterPro" id="IPR038753">
    <property type="entry name" value="NFKBIL1"/>
</dbReference>
<feature type="region of interest" description="Disordered" evidence="6">
    <location>
        <begin position="201"/>
        <end position="252"/>
    </location>
</feature>
<accession>A0A0L0NF37</accession>
<comment type="subcellular location">
    <subcellularLocation>
        <location evidence="1">Nucleus</location>
    </subcellularLocation>
</comment>
<evidence type="ECO:0000256" key="2">
    <source>
        <dbReference type="ARBA" id="ARBA00022553"/>
    </source>
</evidence>
<evidence type="ECO:0000313" key="7">
    <source>
        <dbReference type="EMBL" id="KND92380.1"/>
    </source>
</evidence>
<evidence type="ECO:0000256" key="3">
    <source>
        <dbReference type="ARBA" id="ARBA00022737"/>
    </source>
</evidence>
<evidence type="ECO:0000313" key="8">
    <source>
        <dbReference type="Proteomes" id="UP000036947"/>
    </source>
</evidence>
<feature type="compositionally biased region" description="Basic residues" evidence="6">
    <location>
        <begin position="108"/>
        <end position="122"/>
    </location>
</feature>
<feature type="compositionally biased region" description="Pro residues" evidence="6">
    <location>
        <begin position="125"/>
        <end position="137"/>
    </location>
</feature>
<dbReference type="GO" id="GO:0043124">
    <property type="term" value="P:negative regulation of canonical NF-kappaB signal transduction"/>
    <property type="evidence" value="ECO:0007669"/>
    <property type="project" value="InterPro"/>
</dbReference>
<evidence type="ECO:0000256" key="4">
    <source>
        <dbReference type="ARBA" id="ARBA00023043"/>
    </source>
</evidence>